<evidence type="ECO:0000313" key="2">
    <source>
        <dbReference type="EMBL" id="CDJ35738.1"/>
    </source>
</evidence>
<dbReference type="AlphaFoldDB" id="U6KJV9"/>
<dbReference type="Proteomes" id="UP000030744">
    <property type="component" value="Unassembled WGS sequence"/>
</dbReference>
<dbReference type="RefSeq" id="XP_037878027.1">
    <property type="nucleotide sequence ID" value="XM_038022173.1"/>
</dbReference>
<dbReference type="GeneID" id="60404918"/>
<dbReference type="VEuPathDB" id="ToxoDB:EMH_0100410"/>
<reference evidence="2" key="2">
    <citation type="submission" date="2013-10" db="EMBL/GenBank/DDBJ databases">
        <authorList>
            <person name="Aslett M."/>
        </authorList>
    </citation>
    <scope>NUCLEOTIDE SEQUENCE [LARGE SCALE GENOMIC DNA]</scope>
    <source>
        <strain evidence="2">Houghton</strain>
    </source>
</reference>
<sequence length="185" mass="20078">MMLQAIVSVQLGPPIAPKPKGIDSWLQRQRAAAAALGAGAGAAAQGQQQPPHAASGNEGLPSYADVAQAPHAYPGVSSPVPPARLRVPENLLGDGVRDLDLETVVELEGEVEKLVGPDEPLHIVKEKLQSQTLYTVFKLKRQAEVSSSLFKQWRQTRKPDYGKPLATDYDALDWSEDEVWYSDDD</sequence>
<proteinExistence type="predicted"/>
<gene>
    <name evidence="2" type="ORF">EMH_0100410</name>
</gene>
<name>U6KJV9_9EIME</name>
<reference evidence="2" key="1">
    <citation type="submission" date="2013-10" db="EMBL/GenBank/DDBJ databases">
        <title>Genomic analysis of the causative agents of coccidiosis in chickens.</title>
        <authorList>
            <person name="Reid A.J."/>
            <person name="Blake D."/>
            <person name="Billington K."/>
            <person name="Browne H."/>
            <person name="Dunn M."/>
            <person name="Hung S."/>
            <person name="Kawahara F."/>
            <person name="Miranda-Saavedra D."/>
            <person name="Mourier T."/>
            <person name="Nagra H."/>
            <person name="Otto T.D."/>
            <person name="Rawlings N."/>
            <person name="Sanchez A."/>
            <person name="Sanders M."/>
            <person name="Subramaniam C."/>
            <person name="Tay Y."/>
            <person name="Dear P."/>
            <person name="Doerig C."/>
            <person name="Gruber A."/>
            <person name="Parkinson J."/>
            <person name="Shirley M."/>
            <person name="Wan K.L."/>
            <person name="Berriman M."/>
            <person name="Tomley F."/>
            <person name="Pain A."/>
        </authorList>
    </citation>
    <scope>NUCLEOTIDE SEQUENCE [LARGE SCALE GENOMIC DNA]</scope>
    <source>
        <strain evidence="2">Houghton</strain>
    </source>
</reference>
<feature type="compositionally biased region" description="Low complexity" evidence="1">
    <location>
        <begin position="36"/>
        <end position="49"/>
    </location>
</feature>
<organism evidence="2 3">
    <name type="scientific">Eimeria mitis</name>
    <dbReference type="NCBI Taxonomy" id="44415"/>
    <lineage>
        <taxon>Eukaryota</taxon>
        <taxon>Sar</taxon>
        <taxon>Alveolata</taxon>
        <taxon>Apicomplexa</taxon>
        <taxon>Conoidasida</taxon>
        <taxon>Coccidia</taxon>
        <taxon>Eucoccidiorida</taxon>
        <taxon>Eimeriorina</taxon>
        <taxon>Eimeriidae</taxon>
        <taxon>Eimeria</taxon>
    </lineage>
</organism>
<dbReference type="EMBL" id="HG732455">
    <property type="protein sequence ID" value="CDJ35738.1"/>
    <property type="molecule type" value="Genomic_DNA"/>
</dbReference>
<evidence type="ECO:0000313" key="3">
    <source>
        <dbReference type="Proteomes" id="UP000030744"/>
    </source>
</evidence>
<keyword evidence="3" id="KW-1185">Reference proteome</keyword>
<protein>
    <submittedName>
        <fullName evidence="2">Uncharacterized protein</fullName>
    </submittedName>
</protein>
<accession>U6KJV9</accession>
<evidence type="ECO:0000256" key="1">
    <source>
        <dbReference type="SAM" id="MobiDB-lite"/>
    </source>
</evidence>
<feature type="region of interest" description="Disordered" evidence="1">
    <location>
        <begin position="36"/>
        <end position="62"/>
    </location>
</feature>